<dbReference type="STRING" id="45066.Lgra_0310"/>
<accession>A0A378JJQ2</accession>
<dbReference type="RefSeq" id="WP_058497532.1">
    <property type="nucleotide sequence ID" value="NZ_CAAAHW010000009.1"/>
</dbReference>
<dbReference type="EMBL" id="LNYE01000003">
    <property type="protein sequence ID" value="KTD15644.1"/>
    <property type="molecule type" value="Genomic_DNA"/>
</dbReference>
<dbReference type="Proteomes" id="UP000054691">
    <property type="component" value="Unassembled WGS sequence"/>
</dbReference>
<reference evidence="2 4" key="2">
    <citation type="submission" date="2018-06" db="EMBL/GenBank/DDBJ databases">
        <authorList>
            <consortium name="Pathogen Informatics"/>
            <person name="Doyle S."/>
        </authorList>
    </citation>
    <scope>NUCLEOTIDE SEQUENCE [LARGE SCALE GENOMIC DNA]</scope>
    <source>
        <strain evidence="2 4">NCTC12388</strain>
    </source>
</reference>
<name>A0A378JJQ2_9GAMM</name>
<reference evidence="1 3" key="1">
    <citation type="submission" date="2015-11" db="EMBL/GenBank/DDBJ databases">
        <title>Genomic analysis of 38 Legionella species identifies large and diverse effector repertoires.</title>
        <authorList>
            <person name="Burstein D."/>
            <person name="Amaro F."/>
            <person name="Zusman T."/>
            <person name="Lifshitz Z."/>
            <person name="Cohen O."/>
            <person name="Gilbert J.A."/>
            <person name="Pupko T."/>
            <person name="Shuman H.A."/>
            <person name="Segal G."/>
        </authorList>
    </citation>
    <scope>NUCLEOTIDE SEQUENCE [LARGE SCALE GENOMIC DNA]</scope>
    <source>
        <strain evidence="1 3">Lyon 8420412</strain>
    </source>
</reference>
<dbReference type="AlphaFoldDB" id="A0A378JJQ2"/>
<dbReference type="InterPro" id="IPR036928">
    <property type="entry name" value="AS_sf"/>
</dbReference>
<organism evidence="2 4">
    <name type="scientific">Legionella gratiana</name>
    <dbReference type="NCBI Taxonomy" id="45066"/>
    <lineage>
        <taxon>Bacteria</taxon>
        <taxon>Pseudomonadati</taxon>
        <taxon>Pseudomonadota</taxon>
        <taxon>Gammaproteobacteria</taxon>
        <taxon>Legionellales</taxon>
        <taxon>Legionellaceae</taxon>
        <taxon>Legionella</taxon>
    </lineage>
</organism>
<evidence type="ECO:0000313" key="4">
    <source>
        <dbReference type="Proteomes" id="UP000254476"/>
    </source>
</evidence>
<dbReference type="Proteomes" id="UP000254476">
    <property type="component" value="Unassembled WGS sequence"/>
</dbReference>
<evidence type="ECO:0000313" key="1">
    <source>
        <dbReference type="EMBL" id="KTD15644.1"/>
    </source>
</evidence>
<dbReference type="PANTHER" id="PTHR42678:SF34">
    <property type="entry name" value="OS04G0183300 PROTEIN"/>
    <property type="match status" value="1"/>
</dbReference>
<proteinExistence type="predicted"/>
<sequence length="87" mass="9925">MEEKSILEIQRAMQQGLLSAKELCQEYIKNITEKNHTGPAVNAIIDLNPELLEIADSLDKERAQTGPRSPLRWLNNKTFLSRCNCRS</sequence>
<protein>
    <submittedName>
        <fullName evidence="2">Amidase</fullName>
    </submittedName>
</protein>
<dbReference type="Gene3D" id="3.90.1300.10">
    <property type="entry name" value="Amidase signature (AS) domain"/>
    <property type="match status" value="1"/>
</dbReference>
<keyword evidence="3" id="KW-1185">Reference proteome</keyword>
<gene>
    <name evidence="1" type="ORF">Lgra_0310</name>
    <name evidence="2" type="ORF">NCTC12388_01743</name>
</gene>
<evidence type="ECO:0000313" key="2">
    <source>
        <dbReference type="EMBL" id="STX44910.1"/>
    </source>
</evidence>
<evidence type="ECO:0000313" key="3">
    <source>
        <dbReference type="Proteomes" id="UP000054691"/>
    </source>
</evidence>
<dbReference type="SUPFAM" id="SSF75304">
    <property type="entry name" value="Amidase signature (AS) enzymes"/>
    <property type="match status" value="1"/>
</dbReference>
<dbReference type="PANTHER" id="PTHR42678">
    <property type="entry name" value="AMIDASE"/>
    <property type="match status" value="1"/>
</dbReference>
<dbReference type="EMBL" id="UGOB01000001">
    <property type="protein sequence ID" value="STX44910.1"/>
    <property type="molecule type" value="Genomic_DNA"/>
</dbReference>